<dbReference type="EMBL" id="JACHWP010000001">
    <property type="protein sequence ID" value="MBB3022292.1"/>
    <property type="molecule type" value="Genomic_DNA"/>
</dbReference>
<reference evidence="1 2" key="1">
    <citation type="submission" date="2020-08" db="EMBL/GenBank/DDBJ databases">
        <title>Sequencing the genomes of 1000 actinobacteria strains.</title>
        <authorList>
            <person name="Klenk H.-P."/>
        </authorList>
    </citation>
    <scope>NUCLEOTIDE SEQUENCE [LARGE SCALE GENOMIC DNA]</scope>
    <source>
        <strain evidence="1 2">DSM 23040</strain>
    </source>
</reference>
<dbReference type="Pfam" id="PF01663">
    <property type="entry name" value="Phosphodiest"/>
    <property type="match status" value="1"/>
</dbReference>
<evidence type="ECO:0008006" key="3">
    <source>
        <dbReference type="Google" id="ProtNLM"/>
    </source>
</evidence>
<evidence type="ECO:0000313" key="1">
    <source>
        <dbReference type="EMBL" id="MBB3022292.1"/>
    </source>
</evidence>
<evidence type="ECO:0000313" key="2">
    <source>
        <dbReference type="Proteomes" id="UP000568050"/>
    </source>
</evidence>
<keyword evidence="2" id="KW-1185">Reference proteome</keyword>
<dbReference type="InterPro" id="IPR017850">
    <property type="entry name" value="Alkaline_phosphatase_core_sf"/>
</dbReference>
<dbReference type="AlphaFoldDB" id="A0A839QQK9"/>
<accession>A0A839QQK9</accession>
<dbReference type="Proteomes" id="UP000568050">
    <property type="component" value="Unassembled WGS sequence"/>
</dbReference>
<dbReference type="PANTHER" id="PTHR10151:SF120">
    <property type="entry name" value="BIS(5'-ADENOSYL)-TRIPHOSPHATASE"/>
    <property type="match status" value="1"/>
</dbReference>
<sequence length="382" mass="40109">MTRPDGLITPAGWGRDGALPPAAAAIHDAVTGDDGARTGLDLVILVDGLGAQLLEQHRAHTPTLRRLAPHTDTVLTTAPSTTAAVLASMLTGLSPLQHGVLGYTVFAGAPGTDGGDRAISQLTGAPGILPERWMPLKNLGQAAKRSGRYAGQVGPARYRRSFLTEVMQRGWEFIELKGSGQRLAAVKRALRRAHGNGVVYVHLAEVDKAGHNDGPGSPRWLQALEDADQAIGALLRAAGDDVRVTITADHGMVPANRSQVLDLAEIDGVGPAVRAVAGEPRALTLRLHGDQDPDVVAARLQDRVAERGWVMTREELLTCGLLGPASTAAPHALERLGDLQVWANGATLLTHSGFVSSAVLDQRGVHGSLSSAELEIPLIRLG</sequence>
<dbReference type="RefSeq" id="WP_183374206.1">
    <property type="nucleotide sequence ID" value="NZ_CBCSFZ010000005.1"/>
</dbReference>
<proteinExistence type="predicted"/>
<gene>
    <name evidence="1" type="ORF">FHX50_000540</name>
</gene>
<comment type="caution">
    <text evidence="1">The sequence shown here is derived from an EMBL/GenBank/DDBJ whole genome shotgun (WGS) entry which is preliminary data.</text>
</comment>
<dbReference type="Gene3D" id="3.40.720.10">
    <property type="entry name" value="Alkaline Phosphatase, subunit A"/>
    <property type="match status" value="1"/>
</dbReference>
<dbReference type="GO" id="GO:0016787">
    <property type="term" value="F:hydrolase activity"/>
    <property type="evidence" value="ECO:0007669"/>
    <property type="project" value="UniProtKB-ARBA"/>
</dbReference>
<protein>
    <recommendedName>
        <fullName evidence="3">Alkaline phosphatase family protein</fullName>
    </recommendedName>
</protein>
<dbReference type="PANTHER" id="PTHR10151">
    <property type="entry name" value="ECTONUCLEOTIDE PYROPHOSPHATASE/PHOSPHODIESTERASE"/>
    <property type="match status" value="1"/>
</dbReference>
<name>A0A839QQK9_9MICO</name>
<dbReference type="InterPro" id="IPR002591">
    <property type="entry name" value="Phosphodiest/P_Trfase"/>
</dbReference>
<dbReference type="SUPFAM" id="SSF53649">
    <property type="entry name" value="Alkaline phosphatase-like"/>
    <property type="match status" value="1"/>
</dbReference>
<organism evidence="1 2">
    <name type="scientific">Helcobacillus massiliensis</name>
    <dbReference type="NCBI Taxonomy" id="521392"/>
    <lineage>
        <taxon>Bacteria</taxon>
        <taxon>Bacillati</taxon>
        <taxon>Actinomycetota</taxon>
        <taxon>Actinomycetes</taxon>
        <taxon>Micrococcales</taxon>
        <taxon>Dermabacteraceae</taxon>
        <taxon>Helcobacillus</taxon>
    </lineage>
</organism>